<comment type="caution">
    <text evidence="2">The sequence shown here is derived from an EMBL/GenBank/DDBJ whole genome shotgun (WGS) entry which is preliminary data.</text>
</comment>
<feature type="transmembrane region" description="Helical" evidence="1">
    <location>
        <begin position="113"/>
        <end position="136"/>
    </location>
</feature>
<accession>A0A6N9Q2M3</accession>
<organism evidence="2 3">
    <name type="scientific">Chengkuizengella marina</name>
    <dbReference type="NCBI Taxonomy" id="2507566"/>
    <lineage>
        <taxon>Bacteria</taxon>
        <taxon>Bacillati</taxon>
        <taxon>Bacillota</taxon>
        <taxon>Bacilli</taxon>
        <taxon>Bacillales</taxon>
        <taxon>Paenibacillaceae</taxon>
        <taxon>Chengkuizengella</taxon>
    </lineage>
</organism>
<dbReference type="RefSeq" id="WP_160645465.1">
    <property type="nucleotide sequence ID" value="NZ_SIJB01000017.1"/>
</dbReference>
<keyword evidence="1" id="KW-1133">Transmembrane helix</keyword>
<feature type="transmembrane region" description="Helical" evidence="1">
    <location>
        <begin position="156"/>
        <end position="177"/>
    </location>
</feature>
<name>A0A6N9Q2M3_9BACL</name>
<sequence length="178" mass="19729">MTLSLIFVISSVVLFTLFLFFYIFSKRKYISCMTGMMIAMTVGVMVGLVSGVILGIIFSELFYATIFGMVIGMIAGYLLGAPISIMAVLDGILSGLMGGMMGGMLGVMISPNYYNSIVSVFFIIFVGIFLILIYMVQQETKASIEGFIKRAFHHPLWIAAIFVTFFYILKQIGPFFMT</sequence>
<dbReference type="AlphaFoldDB" id="A0A6N9Q2M3"/>
<dbReference type="EMBL" id="SIJB01000017">
    <property type="protein sequence ID" value="NBI28668.1"/>
    <property type="molecule type" value="Genomic_DNA"/>
</dbReference>
<keyword evidence="1" id="KW-0812">Transmembrane</keyword>
<dbReference type="OrthoDB" id="9816061at2"/>
<keyword evidence="3" id="KW-1185">Reference proteome</keyword>
<feature type="transmembrane region" description="Helical" evidence="1">
    <location>
        <begin position="62"/>
        <end position="80"/>
    </location>
</feature>
<feature type="transmembrane region" description="Helical" evidence="1">
    <location>
        <begin position="36"/>
        <end position="56"/>
    </location>
</feature>
<keyword evidence="1" id="KW-0472">Membrane</keyword>
<evidence type="ECO:0000313" key="2">
    <source>
        <dbReference type="EMBL" id="NBI28668.1"/>
    </source>
</evidence>
<gene>
    <name evidence="2" type="ORF">ERL59_06835</name>
</gene>
<protein>
    <submittedName>
        <fullName evidence="2">Uncharacterized protein</fullName>
    </submittedName>
</protein>
<proteinExistence type="predicted"/>
<dbReference type="Proteomes" id="UP000448943">
    <property type="component" value="Unassembled WGS sequence"/>
</dbReference>
<feature type="transmembrane region" description="Helical" evidence="1">
    <location>
        <begin position="6"/>
        <end position="24"/>
    </location>
</feature>
<feature type="transmembrane region" description="Helical" evidence="1">
    <location>
        <begin position="87"/>
        <end position="107"/>
    </location>
</feature>
<reference evidence="2 3" key="1">
    <citation type="submission" date="2019-01" db="EMBL/GenBank/DDBJ databases">
        <title>Chengkuizengella sp. nov., isolated from deep-sea sediment of East Pacific Ocean.</title>
        <authorList>
            <person name="Yang J."/>
            <person name="Lai Q."/>
            <person name="Shao Z."/>
        </authorList>
    </citation>
    <scope>NUCLEOTIDE SEQUENCE [LARGE SCALE GENOMIC DNA]</scope>
    <source>
        <strain evidence="2 3">YPA3-1-1</strain>
    </source>
</reference>
<evidence type="ECO:0000256" key="1">
    <source>
        <dbReference type="SAM" id="Phobius"/>
    </source>
</evidence>
<evidence type="ECO:0000313" key="3">
    <source>
        <dbReference type="Proteomes" id="UP000448943"/>
    </source>
</evidence>